<proteinExistence type="predicted"/>
<evidence type="ECO:0000256" key="2">
    <source>
        <dbReference type="SAM" id="SignalP"/>
    </source>
</evidence>
<accession>A0A9W7FXI1</accession>
<dbReference type="AlphaFoldDB" id="A0A9W7FXI1"/>
<feature type="region of interest" description="Disordered" evidence="1">
    <location>
        <begin position="357"/>
        <end position="409"/>
    </location>
</feature>
<feature type="signal peptide" evidence="2">
    <location>
        <begin position="1"/>
        <end position="17"/>
    </location>
</feature>
<evidence type="ECO:0000313" key="3">
    <source>
        <dbReference type="EMBL" id="GMI25792.1"/>
    </source>
</evidence>
<evidence type="ECO:0000313" key="4">
    <source>
        <dbReference type="Proteomes" id="UP001165065"/>
    </source>
</evidence>
<evidence type="ECO:0000256" key="1">
    <source>
        <dbReference type="SAM" id="MobiDB-lite"/>
    </source>
</evidence>
<name>A0A9W7FXI1_9STRA</name>
<dbReference type="Proteomes" id="UP001165065">
    <property type="component" value="Unassembled WGS sequence"/>
</dbReference>
<organism evidence="3 4">
    <name type="scientific">Triparma columacea</name>
    <dbReference type="NCBI Taxonomy" id="722753"/>
    <lineage>
        <taxon>Eukaryota</taxon>
        <taxon>Sar</taxon>
        <taxon>Stramenopiles</taxon>
        <taxon>Ochrophyta</taxon>
        <taxon>Bolidophyceae</taxon>
        <taxon>Parmales</taxon>
        <taxon>Triparmaceae</taxon>
        <taxon>Triparma</taxon>
    </lineage>
</organism>
<feature type="chain" id="PRO_5040855401" evidence="2">
    <location>
        <begin position="18"/>
        <end position="409"/>
    </location>
</feature>
<gene>
    <name evidence="3" type="ORF">TrCOL_g5328</name>
</gene>
<keyword evidence="4" id="KW-1185">Reference proteome</keyword>
<sequence length="409" mass="45065">MFSLLLLFFFLLPFSAPSPIKFDPISLLTSSRIPTNLLPSDALSLRQALLLCRYSHCTLDVLTRELLITSLSVPSPPSDFWQLSALEFDVVKLRYGKNDESARVRANVLSLTLTSPVCRLFVQPDGKTNFGELQKLNFPPKLSASKVELPTGEAGDEILINELSFQGSEPVVEVHLQRPTSKVEGTIAKVRESDSEAEAVANYKVPEHVLKRVSKLVSDGARASQIGGISSSEVEALLRREVKDFIRGKIEARLKEVVKESLEKGMGAIPGGISDFDKAGGARGVLKGVLGEVKRGVYEGIEVSVENAKEGGWKGWRRIREIGEEVVGEEVARKLGEKGVKMEDLRKVWEYVREEREGGEGAGNGGMGKVERGEEKEREEEEKERGERNKKEEWDAVIETLIRHGGGGG</sequence>
<feature type="compositionally biased region" description="Basic and acidic residues" evidence="1">
    <location>
        <begin position="383"/>
        <end position="394"/>
    </location>
</feature>
<protein>
    <submittedName>
        <fullName evidence="3">Uncharacterized protein</fullName>
    </submittedName>
</protein>
<dbReference type="EMBL" id="BRYA01000616">
    <property type="protein sequence ID" value="GMI25792.1"/>
    <property type="molecule type" value="Genomic_DNA"/>
</dbReference>
<keyword evidence="2" id="KW-0732">Signal</keyword>
<reference evidence="4" key="1">
    <citation type="journal article" date="2023" name="Commun. Biol.">
        <title>Genome analysis of Parmales, the sister group of diatoms, reveals the evolutionary specialization of diatoms from phago-mixotrophs to photoautotrophs.</title>
        <authorList>
            <person name="Ban H."/>
            <person name="Sato S."/>
            <person name="Yoshikawa S."/>
            <person name="Yamada K."/>
            <person name="Nakamura Y."/>
            <person name="Ichinomiya M."/>
            <person name="Sato N."/>
            <person name="Blanc-Mathieu R."/>
            <person name="Endo H."/>
            <person name="Kuwata A."/>
            <person name="Ogata H."/>
        </authorList>
    </citation>
    <scope>NUCLEOTIDE SEQUENCE [LARGE SCALE GENOMIC DNA]</scope>
</reference>
<comment type="caution">
    <text evidence="3">The sequence shown here is derived from an EMBL/GenBank/DDBJ whole genome shotgun (WGS) entry which is preliminary data.</text>
</comment>